<dbReference type="InterPro" id="IPR036397">
    <property type="entry name" value="RNaseH_sf"/>
</dbReference>
<dbReference type="GO" id="GO:0004527">
    <property type="term" value="F:exonuclease activity"/>
    <property type="evidence" value="ECO:0007669"/>
    <property type="project" value="UniProtKB-KW"/>
</dbReference>
<sequence length="230" mass="26497">MALPRAHLSRRSFLLSSPKPPPFSSFFRYSPHLQSQPNCKIYNSASLHTEESMASARQFEALSRKKLNWKPLCLYHTQGKCTKMDDPTHVERFNHSCSLEVERNGLGLKNFRAQKFDYFLVLDLEGKVEILEFPVLLFDAKTMNVVDLFHRFVRPTKMSEQRINEYIEGKYGKIGIDGLAGYPSFMEKGAWWAFEGGCICNLWKLGFEDQSPPAMRSSKNETSTIFYGMD</sequence>
<dbReference type="GO" id="GO:0003676">
    <property type="term" value="F:nucleic acid binding"/>
    <property type="evidence" value="ECO:0007669"/>
    <property type="project" value="InterPro"/>
</dbReference>
<accession>A0A8S0REH1</accession>
<proteinExistence type="predicted"/>
<dbReference type="InterPro" id="IPR051274">
    <property type="entry name" value="3-5_Exoribonuclease"/>
</dbReference>
<keyword evidence="1" id="KW-0540">Nuclease</keyword>
<evidence type="ECO:0000313" key="2">
    <source>
        <dbReference type="Proteomes" id="UP000594638"/>
    </source>
</evidence>
<keyword evidence="1" id="KW-0269">Exonuclease</keyword>
<dbReference type="Gramene" id="OE9A087074T3">
    <property type="protein sequence ID" value="OE9A087074C3"/>
    <property type="gene ID" value="OE9A087074"/>
</dbReference>
<gene>
    <name evidence="1" type="ORF">OLEA9_A087074</name>
</gene>
<dbReference type="AlphaFoldDB" id="A0A8S0REH1"/>
<comment type="caution">
    <text evidence="1">The sequence shown here is derived from an EMBL/GenBank/DDBJ whole genome shotgun (WGS) entry which is preliminary data.</text>
</comment>
<dbReference type="PANTHER" id="PTHR23044">
    <property type="entry name" value="3'-5' EXONUCLEASE ERI1-RELATED"/>
    <property type="match status" value="1"/>
</dbReference>
<dbReference type="Gramene" id="OE9A087074T1">
    <property type="protein sequence ID" value="OE9A087074C1"/>
    <property type="gene ID" value="OE9A087074"/>
</dbReference>
<keyword evidence="1" id="KW-0378">Hydrolase</keyword>
<evidence type="ECO:0000313" key="1">
    <source>
        <dbReference type="EMBL" id="CAA2977658.1"/>
    </source>
</evidence>
<organism evidence="1 2">
    <name type="scientific">Olea europaea subsp. europaea</name>
    <dbReference type="NCBI Taxonomy" id="158383"/>
    <lineage>
        <taxon>Eukaryota</taxon>
        <taxon>Viridiplantae</taxon>
        <taxon>Streptophyta</taxon>
        <taxon>Embryophyta</taxon>
        <taxon>Tracheophyta</taxon>
        <taxon>Spermatophyta</taxon>
        <taxon>Magnoliopsida</taxon>
        <taxon>eudicotyledons</taxon>
        <taxon>Gunneridae</taxon>
        <taxon>Pentapetalae</taxon>
        <taxon>asterids</taxon>
        <taxon>lamiids</taxon>
        <taxon>Lamiales</taxon>
        <taxon>Oleaceae</taxon>
        <taxon>Oleeae</taxon>
        <taxon>Olea</taxon>
    </lineage>
</organism>
<dbReference type="OrthoDB" id="448399at2759"/>
<reference evidence="1 2" key="1">
    <citation type="submission" date="2019-12" db="EMBL/GenBank/DDBJ databases">
        <authorList>
            <person name="Alioto T."/>
            <person name="Alioto T."/>
            <person name="Gomez Garrido J."/>
        </authorList>
    </citation>
    <scope>NUCLEOTIDE SEQUENCE [LARGE SCALE GENOMIC DNA]</scope>
</reference>
<dbReference type="Gene3D" id="3.30.420.10">
    <property type="entry name" value="Ribonuclease H-like superfamily/Ribonuclease H"/>
    <property type="match status" value="1"/>
</dbReference>
<dbReference type="EMBL" id="CACTIH010003611">
    <property type="protein sequence ID" value="CAA2977658.1"/>
    <property type="molecule type" value="Genomic_DNA"/>
</dbReference>
<dbReference type="Proteomes" id="UP000594638">
    <property type="component" value="Unassembled WGS sequence"/>
</dbReference>
<name>A0A8S0REH1_OLEEU</name>
<dbReference type="PANTHER" id="PTHR23044:SF61">
    <property type="entry name" value="3'-5' EXORIBONUCLEASE 1-RELATED"/>
    <property type="match status" value="1"/>
</dbReference>
<keyword evidence="2" id="KW-1185">Reference proteome</keyword>
<protein>
    <submittedName>
        <fullName evidence="1">Uncharacterized exonuclease domain-containing At3g15140 isoform X1</fullName>
    </submittedName>
</protein>